<protein>
    <submittedName>
        <fullName evidence="3">Uncharacterized protein isoform X1</fullName>
    </submittedName>
</protein>
<dbReference type="KEGG" id="fas:105263664"/>
<dbReference type="Proteomes" id="UP000694866">
    <property type="component" value="Unplaced"/>
</dbReference>
<name>A0A9R1TVY1_9HYME</name>
<feature type="region of interest" description="Disordered" evidence="1">
    <location>
        <begin position="217"/>
        <end position="237"/>
    </location>
</feature>
<organism evidence="2 3">
    <name type="scientific">Fopius arisanus</name>
    <dbReference type="NCBI Taxonomy" id="64838"/>
    <lineage>
        <taxon>Eukaryota</taxon>
        <taxon>Metazoa</taxon>
        <taxon>Ecdysozoa</taxon>
        <taxon>Arthropoda</taxon>
        <taxon>Hexapoda</taxon>
        <taxon>Insecta</taxon>
        <taxon>Pterygota</taxon>
        <taxon>Neoptera</taxon>
        <taxon>Endopterygota</taxon>
        <taxon>Hymenoptera</taxon>
        <taxon>Apocrita</taxon>
        <taxon>Ichneumonoidea</taxon>
        <taxon>Braconidae</taxon>
        <taxon>Opiinae</taxon>
        <taxon>Fopius</taxon>
    </lineage>
</organism>
<sequence length="269" mass="30903">MNNVFINIWKFFKFVHGIISEKMLAGRKNEEVIEGNSGSDYLGIMDGNSFRNFSLVDLPGICGELECIVNNLKNSTNIEYLLYDYPGILEERLRDNIGEIEVLLKEIKSVNSNIQQLNQQHLLFSKEQISLKKTLKKLKDNEIREMETVVSLFDNAMFIQWENAKNSRKVEVLERFLSDVMSKQLALENLNILATRKLTNLKKYPKGKVTNTKFIESNSAPTLSPENPEVQKIPPAPPLPHWPLPNFTNCNLFFPTDDPNRITSIEELD</sequence>
<evidence type="ECO:0000313" key="3">
    <source>
        <dbReference type="RefSeq" id="XP_011298313.1"/>
    </source>
</evidence>
<dbReference type="GeneID" id="105263664"/>
<accession>A0A9R1TVY1</accession>
<dbReference type="RefSeq" id="XP_011298313.1">
    <property type="nucleotide sequence ID" value="XM_011300011.1"/>
</dbReference>
<proteinExistence type="predicted"/>
<gene>
    <name evidence="3" type="primary">LOC105263664</name>
</gene>
<reference evidence="3" key="1">
    <citation type="submission" date="2025-08" db="UniProtKB">
        <authorList>
            <consortium name="RefSeq"/>
        </authorList>
    </citation>
    <scope>IDENTIFICATION</scope>
    <source>
        <strain evidence="3">USDA-PBARC FA_bdor</strain>
        <tissue evidence="3">Whole organism</tissue>
    </source>
</reference>
<dbReference type="AlphaFoldDB" id="A0A9R1TVY1"/>
<evidence type="ECO:0000256" key="1">
    <source>
        <dbReference type="SAM" id="MobiDB-lite"/>
    </source>
</evidence>
<dbReference type="OrthoDB" id="10071234at2759"/>
<keyword evidence="2" id="KW-1185">Reference proteome</keyword>
<evidence type="ECO:0000313" key="2">
    <source>
        <dbReference type="Proteomes" id="UP000694866"/>
    </source>
</evidence>